<dbReference type="InterPro" id="IPR024930">
    <property type="entry name" value="Skp_dom_sf"/>
</dbReference>
<evidence type="ECO:0000313" key="5">
    <source>
        <dbReference type="Proteomes" id="UP000183209"/>
    </source>
</evidence>
<dbReference type="GO" id="GO:0050821">
    <property type="term" value="P:protein stabilization"/>
    <property type="evidence" value="ECO:0007669"/>
    <property type="project" value="TreeGrafter"/>
</dbReference>
<dbReference type="Pfam" id="PF03938">
    <property type="entry name" value="OmpH"/>
    <property type="match status" value="1"/>
</dbReference>
<evidence type="ECO:0000256" key="2">
    <source>
        <dbReference type="ARBA" id="ARBA00022729"/>
    </source>
</evidence>
<dbReference type="EMBL" id="FPAG01000001">
    <property type="protein sequence ID" value="SFS42864.1"/>
    <property type="molecule type" value="Genomic_DNA"/>
</dbReference>
<dbReference type="Gene3D" id="3.30.910.20">
    <property type="entry name" value="Skp domain"/>
    <property type="match status" value="1"/>
</dbReference>
<dbReference type="RefSeq" id="WP_074976591.1">
    <property type="nucleotide sequence ID" value="NZ_FPAG01000001.1"/>
</dbReference>
<evidence type="ECO:0000256" key="1">
    <source>
        <dbReference type="ARBA" id="ARBA00009091"/>
    </source>
</evidence>
<dbReference type="GO" id="GO:0051082">
    <property type="term" value="F:unfolded protein binding"/>
    <property type="evidence" value="ECO:0007669"/>
    <property type="project" value="InterPro"/>
</dbReference>
<dbReference type="SUPFAM" id="SSF111384">
    <property type="entry name" value="OmpH-like"/>
    <property type="match status" value="1"/>
</dbReference>
<dbReference type="OrthoDB" id="1145062at2"/>
<dbReference type="PANTHER" id="PTHR35089">
    <property type="entry name" value="CHAPERONE PROTEIN SKP"/>
    <property type="match status" value="1"/>
</dbReference>
<dbReference type="PANTHER" id="PTHR35089:SF1">
    <property type="entry name" value="CHAPERONE PROTEIN SKP"/>
    <property type="match status" value="1"/>
</dbReference>
<keyword evidence="2" id="KW-0732">Signal</keyword>
<proteinExistence type="inferred from homology"/>
<comment type="similarity">
    <text evidence="1">Belongs to the Skp family.</text>
</comment>
<dbReference type="PROSITE" id="PS51257">
    <property type="entry name" value="PROKAR_LIPOPROTEIN"/>
    <property type="match status" value="1"/>
</dbReference>
<sequence>MKKIILGIIAATSFVSCQQDKIAFVDNTKVINDYQEKIDIETKFKGKIEIFDKKADSLGRAFQGEAQAFEAEAKKLSQQAAQEKYNALLQKRQAMGQQLQMEEQQLSQESQKEIDSLIKKVRTFVKDYGKKNGYTFILGANEAGSVLYGAESKDITEEVLNALNDSYTK</sequence>
<dbReference type="SMART" id="SM00935">
    <property type="entry name" value="OmpH"/>
    <property type="match status" value="1"/>
</dbReference>
<accession>A0A1I6PRM2</accession>
<organism evidence="4 5">
    <name type="scientific">Zhouia amylolytica</name>
    <dbReference type="NCBI Taxonomy" id="376730"/>
    <lineage>
        <taxon>Bacteria</taxon>
        <taxon>Pseudomonadati</taxon>
        <taxon>Bacteroidota</taxon>
        <taxon>Flavobacteriia</taxon>
        <taxon>Flavobacteriales</taxon>
        <taxon>Flavobacteriaceae</taxon>
        <taxon>Zhouia</taxon>
    </lineage>
</organism>
<dbReference type="InterPro" id="IPR005632">
    <property type="entry name" value="Chaperone_Skp"/>
</dbReference>
<reference evidence="4 5" key="1">
    <citation type="submission" date="2016-10" db="EMBL/GenBank/DDBJ databases">
        <authorList>
            <person name="de Groot N.N."/>
        </authorList>
    </citation>
    <scope>NUCLEOTIDE SEQUENCE [LARGE SCALE GENOMIC DNA]</scope>
    <source>
        <strain evidence="4 5">CGMCC 1.6114</strain>
    </source>
</reference>
<feature type="coiled-coil region" evidence="3">
    <location>
        <begin position="66"/>
        <end position="105"/>
    </location>
</feature>
<protein>
    <submittedName>
        <fullName evidence="4">Periplasmic chaperone for outer membrane proteins Skp</fullName>
    </submittedName>
</protein>
<keyword evidence="3" id="KW-0175">Coiled coil</keyword>
<evidence type="ECO:0000256" key="3">
    <source>
        <dbReference type="SAM" id="Coils"/>
    </source>
</evidence>
<name>A0A1I6PRM2_9FLAO</name>
<gene>
    <name evidence="4" type="ORF">SAMN04487906_0441</name>
</gene>
<evidence type="ECO:0000313" key="4">
    <source>
        <dbReference type="EMBL" id="SFS42864.1"/>
    </source>
</evidence>
<dbReference type="AlphaFoldDB" id="A0A1I6PRM2"/>
<dbReference type="GO" id="GO:0005829">
    <property type="term" value="C:cytosol"/>
    <property type="evidence" value="ECO:0007669"/>
    <property type="project" value="TreeGrafter"/>
</dbReference>
<dbReference type="Proteomes" id="UP000183209">
    <property type="component" value="Unassembled WGS sequence"/>
</dbReference>